<sequence>MHSKNFITTQSLDPASSVSLCWIPAFAGMTAIRIFNCRSNNEIDRIAIEGKFGQGKRNYGLGRIMTKLNYTSKDATIAVLLV</sequence>
<dbReference type="AlphaFoldDB" id="A0A445MSC2"/>
<organism evidence="2">
    <name type="scientific">uncultured Desulfobacterium sp</name>
    <dbReference type="NCBI Taxonomy" id="201089"/>
    <lineage>
        <taxon>Bacteria</taxon>
        <taxon>Pseudomonadati</taxon>
        <taxon>Thermodesulfobacteriota</taxon>
        <taxon>Desulfobacteria</taxon>
        <taxon>Desulfobacterales</taxon>
        <taxon>Desulfobacteriaceae</taxon>
        <taxon>Desulfobacterium</taxon>
        <taxon>environmental samples</taxon>
    </lineage>
</organism>
<protein>
    <recommendedName>
        <fullName evidence="1">Transposase DDE domain-containing protein</fullName>
    </recommendedName>
</protein>
<dbReference type="Pfam" id="PF13586">
    <property type="entry name" value="DDE_Tnp_1_2"/>
    <property type="match status" value="1"/>
</dbReference>
<reference evidence="2" key="1">
    <citation type="submission" date="2018-01" db="EMBL/GenBank/DDBJ databases">
        <authorList>
            <person name="Regsiter A."/>
            <person name="William W."/>
        </authorList>
    </citation>
    <scope>NUCLEOTIDE SEQUENCE</scope>
    <source>
        <strain evidence="2">TRIP AH-1</strain>
    </source>
</reference>
<feature type="domain" description="Transposase DDE" evidence="1">
    <location>
        <begin position="37"/>
        <end position="82"/>
    </location>
</feature>
<proteinExistence type="predicted"/>
<dbReference type="EMBL" id="OJIN01000039">
    <property type="protein sequence ID" value="SPD72414.1"/>
    <property type="molecule type" value="Genomic_DNA"/>
</dbReference>
<dbReference type="InterPro" id="IPR025668">
    <property type="entry name" value="Tnp_DDE_dom"/>
</dbReference>
<evidence type="ECO:0000313" key="2">
    <source>
        <dbReference type="EMBL" id="SPD72414.1"/>
    </source>
</evidence>
<name>A0A445MSC2_9BACT</name>
<gene>
    <name evidence="2" type="ORF">PITCH_A1330027</name>
</gene>
<accession>A0A445MSC2</accession>
<evidence type="ECO:0000259" key="1">
    <source>
        <dbReference type="Pfam" id="PF13586"/>
    </source>
</evidence>